<keyword evidence="2" id="KW-1185">Reference proteome</keyword>
<dbReference type="Proteomes" id="UP000283269">
    <property type="component" value="Unassembled WGS sequence"/>
</dbReference>
<organism evidence="1 2">
    <name type="scientific">Psilocybe cyanescens</name>
    <dbReference type="NCBI Taxonomy" id="93625"/>
    <lineage>
        <taxon>Eukaryota</taxon>
        <taxon>Fungi</taxon>
        <taxon>Dikarya</taxon>
        <taxon>Basidiomycota</taxon>
        <taxon>Agaricomycotina</taxon>
        <taxon>Agaricomycetes</taxon>
        <taxon>Agaricomycetidae</taxon>
        <taxon>Agaricales</taxon>
        <taxon>Agaricineae</taxon>
        <taxon>Strophariaceae</taxon>
        <taxon>Psilocybe</taxon>
    </lineage>
</organism>
<accession>A0A409XJH8</accession>
<evidence type="ECO:0000313" key="1">
    <source>
        <dbReference type="EMBL" id="PPQ90915.1"/>
    </source>
</evidence>
<evidence type="ECO:0000313" key="2">
    <source>
        <dbReference type="Proteomes" id="UP000283269"/>
    </source>
</evidence>
<dbReference type="InParanoid" id="A0A409XJH8"/>
<comment type="caution">
    <text evidence="1">The sequence shown here is derived from an EMBL/GenBank/DDBJ whole genome shotgun (WGS) entry which is preliminary data.</text>
</comment>
<protein>
    <submittedName>
        <fullName evidence="1">Uncharacterized protein</fullName>
    </submittedName>
</protein>
<dbReference type="AlphaFoldDB" id="A0A409XJH8"/>
<reference evidence="1 2" key="1">
    <citation type="journal article" date="2018" name="Evol. Lett.">
        <title>Horizontal gene cluster transfer increased hallucinogenic mushroom diversity.</title>
        <authorList>
            <person name="Reynolds H.T."/>
            <person name="Vijayakumar V."/>
            <person name="Gluck-Thaler E."/>
            <person name="Korotkin H.B."/>
            <person name="Matheny P.B."/>
            <person name="Slot J.C."/>
        </authorList>
    </citation>
    <scope>NUCLEOTIDE SEQUENCE [LARGE SCALE GENOMIC DNA]</scope>
    <source>
        <strain evidence="1 2">2631</strain>
    </source>
</reference>
<proteinExistence type="predicted"/>
<dbReference type="EMBL" id="NHYD01001515">
    <property type="protein sequence ID" value="PPQ90915.1"/>
    <property type="molecule type" value="Genomic_DNA"/>
</dbReference>
<gene>
    <name evidence="1" type="ORF">CVT25_007868</name>
</gene>
<name>A0A409XJH8_PSICY</name>
<sequence length="105" mass="11788">MTDIDQAISLQQKYLPNQLKAISLQQTCIQLTPECHANLPTRLSNLGLSLGTCFDTQEILLTYQRQSACNKNAFSLLQKAMQTCLLGCAILEFCFKNTLSTLRMQ</sequence>